<feature type="domain" description="DUF5675" evidence="1">
    <location>
        <begin position="5"/>
        <end position="112"/>
    </location>
</feature>
<keyword evidence="3" id="KW-1185">Reference proteome</keyword>
<dbReference type="STRING" id="398720.MED217_13621"/>
<dbReference type="Pfam" id="PF18925">
    <property type="entry name" value="DUF5675"/>
    <property type="match status" value="1"/>
</dbReference>
<sequence length="156" mass="17567">MEWVLHRSYYPKGTHGVLQVHGRFVCFCMEQPWQDSSKALSCIPEGRYEVLPRLSQQYGHHLSLSDVPGCKQVLLHADKNGLHELQGGIVPVLELTGIAQGLHAKPALERLLLLYCEAVEEQEAVYLTITYNTHEYLRTLSATHPAVFPDAAYGRD</sequence>
<reference evidence="2 3" key="1">
    <citation type="journal article" date="2007" name="Nature">
        <title>Light stimulates growth of proteorhodopsin-containing marine Flavobacteria.</title>
        <authorList>
            <person name="Gomez-Consarnau L."/>
            <person name="Gonzalez J.M."/>
            <person name="Coll-Llado M."/>
            <person name="Gourdon P."/>
            <person name="Pascher T."/>
            <person name="Neutze R."/>
            <person name="Pedros-Alio C."/>
            <person name="Pinhassi J."/>
        </authorList>
    </citation>
    <scope>NUCLEOTIDE SEQUENCE [LARGE SCALE GENOMIC DNA]</scope>
    <source>
        <strain evidence="2 3">MED217</strain>
    </source>
</reference>
<name>A3XR95_LEEBM</name>
<gene>
    <name evidence="2" type="ORF">MED217_13621</name>
</gene>
<evidence type="ECO:0000313" key="3">
    <source>
        <dbReference type="Proteomes" id="UP000001601"/>
    </source>
</evidence>
<protein>
    <recommendedName>
        <fullName evidence="1">DUF5675 domain-containing protein</fullName>
    </recommendedName>
</protein>
<accession>A3XR95</accession>
<dbReference type="OrthoDB" id="707810at2"/>
<proteinExistence type="predicted"/>
<dbReference type="AlphaFoldDB" id="A3XR95"/>
<dbReference type="InterPro" id="IPR043732">
    <property type="entry name" value="DUF5675"/>
</dbReference>
<dbReference type="eggNOG" id="ENOG5032SV8">
    <property type="taxonomic scope" value="Bacteria"/>
</dbReference>
<dbReference type="RefSeq" id="WP_009781078.1">
    <property type="nucleotide sequence ID" value="NZ_CH672395.1"/>
</dbReference>
<evidence type="ECO:0000259" key="1">
    <source>
        <dbReference type="Pfam" id="PF18925"/>
    </source>
</evidence>
<comment type="caution">
    <text evidence="2">The sequence shown here is derived from an EMBL/GenBank/DDBJ whole genome shotgun (WGS) entry which is preliminary data.</text>
</comment>
<dbReference type="Proteomes" id="UP000001601">
    <property type="component" value="Unassembled WGS sequence"/>
</dbReference>
<organism evidence="2 3">
    <name type="scientific">Leeuwenhoekiella blandensis (strain CECT 7118 / CCUG 51940 / KCTC 22103 / MED217)</name>
    <name type="common">Flavobacterium sp. (strain MED217)</name>
    <dbReference type="NCBI Taxonomy" id="398720"/>
    <lineage>
        <taxon>Bacteria</taxon>
        <taxon>Pseudomonadati</taxon>
        <taxon>Bacteroidota</taxon>
        <taxon>Flavobacteriia</taxon>
        <taxon>Flavobacteriales</taxon>
        <taxon>Flavobacteriaceae</taxon>
        <taxon>Leeuwenhoekiella</taxon>
    </lineage>
</organism>
<dbReference type="EMBL" id="AANC01000011">
    <property type="protein sequence ID" value="EAQ47934.1"/>
    <property type="molecule type" value="Genomic_DNA"/>
</dbReference>
<dbReference type="HOGENOM" id="CLU_114144_2_0_10"/>
<evidence type="ECO:0000313" key="2">
    <source>
        <dbReference type="EMBL" id="EAQ47934.1"/>
    </source>
</evidence>